<dbReference type="EMBL" id="MGGI01000026">
    <property type="protein sequence ID" value="OGM24672.1"/>
    <property type="molecule type" value="Genomic_DNA"/>
</dbReference>
<name>A0A1F7YBK6_9BACT</name>
<dbReference type="AlphaFoldDB" id="A0A1F7YBK6"/>
<evidence type="ECO:0008006" key="3">
    <source>
        <dbReference type="Google" id="ProtNLM"/>
    </source>
</evidence>
<proteinExistence type="predicted"/>
<reference evidence="1 2" key="1">
    <citation type="journal article" date="2016" name="Nat. Commun.">
        <title>Thousands of microbial genomes shed light on interconnected biogeochemical processes in an aquifer system.</title>
        <authorList>
            <person name="Anantharaman K."/>
            <person name="Brown C.T."/>
            <person name="Hug L.A."/>
            <person name="Sharon I."/>
            <person name="Castelle C.J."/>
            <person name="Probst A.J."/>
            <person name="Thomas B.C."/>
            <person name="Singh A."/>
            <person name="Wilkins M.J."/>
            <person name="Karaoz U."/>
            <person name="Brodie E.L."/>
            <person name="Williams K.H."/>
            <person name="Hubbard S.S."/>
            <person name="Banfield J.F."/>
        </authorList>
    </citation>
    <scope>NUCLEOTIDE SEQUENCE [LARGE SCALE GENOMIC DNA]</scope>
</reference>
<evidence type="ECO:0000313" key="2">
    <source>
        <dbReference type="Proteomes" id="UP000178851"/>
    </source>
</evidence>
<dbReference type="Proteomes" id="UP000178851">
    <property type="component" value="Unassembled WGS sequence"/>
</dbReference>
<organism evidence="1 2">
    <name type="scientific">Candidatus Woesebacteria bacterium RIFCSPHIGHO2_01_FULL_39_28</name>
    <dbReference type="NCBI Taxonomy" id="1802496"/>
    <lineage>
        <taxon>Bacteria</taxon>
        <taxon>Candidatus Woeseibacteriota</taxon>
    </lineage>
</organism>
<gene>
    <name evidence="1" type="ORF">A2627_02640</name>
</gene>
<evidence type="ECO:0000313" key="1">
    <source>
        <dbReference type="EMBL" id="OGM24672.1"/>
    </source>
</evidence>
<sequence>MNRYQVYLNPQSVNIIDDFEKLTDISRSSVIRKAIDSIAYNLSKTLVSKANIETKGPLDSIVGIINLKSKRKVNLSGTVDNIYLTD</sequence>
<protein>
    <recommendedName>
        <fullName evidence="3">Ribbon-helix-helix protein CopG domain-containing protein</fullName>
    </recommendedName>
</protein>
<comment type="caution">
    <text evidence="1">The sequence shown here is derived from an EMBL/GenBank/DDBJ whole genome shotgun (WGS) entry which is preliminary data.</text>
</comment>
<accession>A0A1F7YBK6</accession>